<dbReference type="InterPro" id="IPR013249">
    <property type="entry name" value="RNA_pol_sigma70_r4_t2"/>
</dbReference>
<dbReference type="InterPro" id="IPR039425">
    <property type="entry name" value="RNA_pol_sigma-70-like"/>
</dbReference>
<reference evidence="7 8" key="1">
    <citation type="submission" date="2016-10" db="EMBL/GenBank/DDBJ databases">
        <authorList>
            <person name="Varghese N."/>
            <person name="Submissions S."/>
        </authorList>
    </citation>
    <scope>NUCLEOTIDE SEQUENCE [LARGE SCALE GENOMIC DNA]</scope>
    <source>
        <strain evidence="7 8">BS2981</strain>
    </source>
</reference>
<dbReference type="InterPro" id="IPR036388">
    <property type="entry name" value="WH-like_DNA-bd_sf"/>
</dbReference>
<evidence type="ECO:0000313" key="8">
    <source>
        <dbReference type="Proteomes" id="UP000199576"/>
    </source>
</evidence>
<protein>
    <submittedName>
        <fullName evidence="7">RNA polymerase sigma-70 factor, ECF subfamily</fullName>
    </submittedName>
</protein>
<keyword evidence="8" id="KW-1185">Reference proteome</keyword>
<sequence length="181" mass="20681">MRSILNYSLATAPVICMSSSLNRPIQDLYCEHHGWLYRWLDRKLGNASDAADLAHDTFMRLLTRQNGAGFGSEPRALLTHIAKGLMIDSWRRQEVERAYLETIAHLPEQEVPSPETRWLILEALYRIEAMLRDLPAKTRQAFLMSQIDGLTYQQIADELAVSLVSVKRYMRDAFLACLSVA</sequence>
<proteinExistence type="inferred from homology"/>
<dbReference type="InterPro" id="IPR013324">
    <property type="entry name" value="RNA_pol_sigma_r3/r4-like"/>
</dbReference>
<keyword evidence="4" id="KW-0804">Transcription</keyword>
<dbReference type="PANTHER" id="PTHR43133:SF63">
    <property type="entry name" value="RNA POLYMERASE SIGMA FACTOR FECI-RELATED"/>
    <property type="match status" value="1"/>
</dbReference>
<name>A0ABY0UMS6_PSECE</name>
<evidence type="ECO:0000259" key="5">
    <source>
        <dbReference type="Pfam" id="PF04542"/>
    </source>
</evidence>
<dbReference type="Proteomes" id="UP000199576">
    <property type="component" value="Chromosome I"/>
</dbReference>
<dbReference type="InterPro" id="IPR007627">
    <property type="entry name" value="RNA_pol_sigma70_r2"/>
</dbReference>
<dbReference type="CDD" id="cd06171">
    <property type="entry name" value="Sigma70_r4"/>
    <property type="match status" value="1"/>
</dbReference>
<keyword evidence="2" id="KW-0805">Transcription regulation</keyword>
<dbReference type="Pfam" id="PF08281">
    <property type="entry name" value="Sigma70_r4_2"/>
    <property type="match status" value="1"/>
</dbReference>
<accession>A0ABY0UMS6</accession>
<keyword evidence="3" id="KW-0731">Sigma factor</keyword>
<evidence type="ECO:0000256" key="3">
    <source>
        <dbReference type="ARBA" id="ARBA00023082"/>
    </source>
</evidence>
<gene>
    <name evidence="7" type="ORF">SAMN04490182_2769</name>
</gene>
<evidence type="ECO:0000259" key="6">
    <source>
        <dbReference type="Pfam" id="PF08281"/>
    </source>
</evidence>
<dbReference type="Gene3D" id="1.10.10.10">
    <property type="entry name" value="Winged helix-like DNA-binding domain superfamily/Winged helix DNA-binding domain"/>
    <property type="match status" value="1"/>
</dbReference>
<dbReference type="SUPFAM" id="SSF88946">
    <property type="entry name" value="Sigma2 domain of RNA polymerase sigma factors"/>
    <property type="match status" value="1"/>
</dbReference>
<organism evidence="7 8">
    <name type="scientific">Pseudomonas cedrina</name>
    <dbReference type="NCBI Taxonomy" id="651740"/>
    <lineage>
        <taxon>Bacteria</taxon>
        <taxon>Pseudomonadati</taxon>
        <taxon>Pseudomonadota</taxon>
        <taxon>Gammaproteobacteria</taxon>
        <taxon>Pseudomonadales</taxon>
        <taxon>Pseudomonadaceae</taxon>
        <taxon>Pseudomonas</taxon>
    </lineage>
</organism>
<dbReference type="Pfam" id="PF04542">
    <property type="entry name" value="Sigma70_r2"/>
    <property type="match status" value="1"/>
</dbReference>
<dbReference type="PANTHER" id="PTHR43133">
    <property type="entry name" value="RNA POLYMERASE ECF-TYPE SIGMA FACTO"/>
    <property type="match status" value="1"/>
</dbReference>
<dbReference type="InterPro" id="IPR013325">
    <property type="entry name" value="RNA_pol_sigma_r2"/>
</dbReference>
<dbReference type="NCBIfam" id="TIGR02937">
    <property type="entry name" value="sigma70-ECF"/>
    <property type="match status" value="1"/>
</dbReference>
<evidence type="ECO:0000256" key="1">
    <source>
        <dbReference type="ARBA" id="ARBA00010641"/>
    </source>
</evidence>
<feature type="domain" description="RNA polymerase sigma factor 70 region 4 type 2" evidence="6">
    <location>
        <begin position="126"/>
        <end position="177"/>
    </location>
</feature>
<dbReference type="Gene3D" id="1.10.1740.10">
    <property type="match status" value="1"/>
</dbReference>
<comment type="similarity">
    <text evidence="1">Belongs to the sigma-70 factor family. ECF subfamily.</text>
</comment>
<dbReference type="InterPro" id="IPR014284">
    <property type="entry name" value="RNA_pol_sigma-70_dom"/>
</dbReference>
<evidence type="ECO:0000256" key="2">
    <source>
        <dbReference type="ARBA" id="ARBA00023015"/>
    </source>
</evidence>
<dbReference type="SUPFAM" id="SSF88659">
    <property type="entry name" value="Sigma3 and sigma4 domains of RNA polymerase sigma factors"/>
    <property type="match status" value="1"/>
</dbReference>
<feature type="domain" description="RNA polymerase sigma-70 region 2" evidence="5">
    <location>
        <begin position="28"/>
        <end position="93"/>
    </location>
</feature>
<evidence type="ECO:0000313" key="7">
    <source>
        <dbReference type="EMBL" id="SDS92306.1"/>
    </source>
</evidence>
<dbReference type="EMBL" id="LT629753">
    <property type="protein sequence ID" value="SDS92306.1"/>
    <property type="molecule type" value="Genomic_DNA"/>
</dbReference>
<evidence type="ECO:0000256" key="4">
    <source>
        <dbReference type="ARBA" id="ARBA00023163"/>
    </source>
</evidence>